<accession>A0A7M4EVX2</accession>
<dbReference type="Ensembl" id="ENSCPRT00005017431.1">
    <property type="protein sequence ID" value="ENSCPRP00005014848.1"/>
    <property type="gene ID" value="ENSCPRG00005010431.1"/>
</dbReference>
<dbReference type="OMA" id="SDKHWEA"/>
<evidence type="ECO:0000259" key="2">
    <source>
        <dbReference type="PROSITE" id="PS51827"/>
    </source>
</evidence>
<sequence>GCGGEAAGMVGEEADEAEGLDCFRAYSENEKHWQARRAFLLRHLPADGTPAAARLDQLLALSMVWANHVFLGCSYSRDLLDKVTDMAEGITVEDTPRFTTRDELMRKHQNWKWNQAA</sequence>
<evidence type="ECO:0000313" key="3">
    <source>
        <dbReference type="Ensembl" id="ENSCPRP00005014848.1"/>
    </source>
</evidence>
<dbReference type="PROSITE" id="PS51827">
    <property type="entry name" value="XTBD"/>
    <property type="match status" value="1"/>
</dbReference>
<protein>
    <submittedName>
        <fullName evidence="3">CDKN2A interacting protein N-terminal like</fullName>
    </submittedName>
</protein>
<dbReference type="GeneTree" id="ENSGT00940000157177"/>
<reference evidence="3" key="1">
    <citation type="submission" date="2025-08" db="UniProtKB">
        <authorList>
            <consortium name="Ensembl"/>
        </authorList>
    </citation>
    <scope>IDENTIFICATION</scope>
</reference>
<dbReference type="AlphaFoldDB" id="A0A7M4EVX2"/>
<reference evidence="3" key="2">
    <citation type="submission" date="2025-09" db="UniProtKB">
        <authorList>
            <consortium name="Ensembl"/>
        </authorList>
    </citation>
    <scope>IDENTIFICATION</scope>
</reference>
<dbReference type="InterPro" id="IPR021859">
    <property type="entry name" value="XTBD"/>
</dbReference>
<proteinExistence type="inferred from homology"/>
<dbReference type="Pfam" id="PF11952">
    <property type="entry name" value="XTBD"/>
    <property type="match status" value="1"/>
</dbReference>
<organism evidence="3 4">
    <name type="scientific">Crocodylus porosus</name>
    <name type="common">Saltwater crocodile</name>
    <name type="synonym">Estuarine crocodile</name>
    <dbReference type="NCBI Taxonomy" id="8502"/>
    <lineage>
        <taxon>Eukaryota</taxon>
        <taxon>Metazoa</taxon>
        <taxon>Chordata</taxon>
        <taxon>Craniata</taxon>
        <taxon>Vertebrata</taxon>
        <taxon>Euteleostomi</taxon>
        <taxon>Archelosauria</taxon>
        <taxon>Archosauria</taxon>
        <taxon>Crocodylia</taxon>
        <taxon>Longirostres</taxon>
        <taxon>Crocodylidae</taxon>
        <taxon>Crocodylus</taxon>
    </lineage>
</organism>
<comment type="similarity">
    <text evidence="1">Belongs to the CARF family.</text>
</comment>
<name>A0A7M4EVX2_CROPO</name>
<keyword evidence="4" id="KW-1185">Reference proteome</keyword>
<evidence type="ECO:0000313" key="4">
    <source>
        <dbReference type="Proteomes" id="UP000594220"/>
    </source>
</evidence>
<gene>
    <name evidence="3" type="primary">CDKN2AIPNL</name>
</gene>
<evidence type="ECO:0000256" key="1">
    <source>
        <dbReference type="ARBA" id="ARBA00010053"/>
    </source>
</evidence>
<dbReference type="Proteomes" id="UP000594220">
    <property type="component" value="Unplaced"/>
</dbReference>
<feature type="domain" description="XRN2-binding (XTBD)" evidence="2">
    <location>
        <begin position="20"/>
        <end position="112"/>
    </location>
</feature>